<reference evidence="1 2" key="1">
    <citation type="submission" date="2020-03" db="EMBL/GenBank/DDBJ databases">
        <title>Hydrogenophaga sp. nov. isolated from cyanobacterial mat.</title>
        <authorList>
            <person name="Thorat V."/>
            <person name="Kirdat K."/>
            <person name="Tiwarekar B."/>
            <person name="Costa E.D."/>
            <person name="Yadav A."/>
        </authorList>
    </citation>
    <scope>NUCLEOTIDE SEQUENCE [LARGE SCALE GENOMIC DNA]</scope>
    <source>
        <strain evidence="1 2">BA0156</strain>
    </source>
</reference>
<protein>
    <submittedName>
        <fullName evidence="1">Uncharacterized protein</fullName>
    </submittedName>
</protein>
<dbReference type="RefSeq" id="WP_166230227.1">
    <property type="nucleotide sequence ID" value="NZ_CP049989.1"/>
</dbReference>
<dbReference type="AlphaFoldDB" id="A0A6G8IMU5"/>
<accession>A0A6G8IMU5</accession>
<evidence type="ECO:0000313" key="2">
    <source>
        <dbReference type="Proteomes" id="UP000503162"/>
    </source>
</evidence>
<gene>
    <name evidence="1" type="ORF">G9Q37_20375</name>
</gene>
<dbReference type="EMBL" id="CP049989">
    <property type="protein sequence ID" value="QIM54346.1"/>
    <property type="molecule type" value="Genomic_DNA"/>
</dbReference>
<dbReference type="Proteomes" id="UP000503162">
    <property type="component" value="Chromosome"/>
</dbReference>
<proteinExistence type="predicted"/>
<sequence>MQRRLFARPVLELWSAQHGRASGLQSRCWDALLAQAGGQAALPARMPFLPSDWMRLFGHLLDTDPGLAPPATEQLVRLLTVALTRPRNLLDLSGIDALLFEAFEQLGGMTVFLGFRRQRRPAVDTLKAPAWLRVAPGWFAGLPEVGELWLPSPLARSLDLRGLPRLKAVHLLDPVHAQLQEHIARPAGCGLPVLGFTRRTDAPSLGDWVARRPRAQAALARALRRADTARRLRPPQAPRDWACALRTLLVDRHGFRPADVDALETVLLTHLEQPGATLDLSPLPAPLLEAFDALGGMAFFAAVRTGMLPPLTRLVPPRALSSVPAYLALLPDLEELCLQPGDGPD</sequence>
<name>A0A6G8IMU5_9BURK</name>
<evidence type="ECO:0000313" key="1">
    <source>
        <dbReference type="EMBL" id="QIM54346.1"/>
    </source>
</evidence>
<dbReference type="KEGG" id="hcz:G9Q37_20375"/>
<keyword evidence="2" id="KW-1185">Reference proteome</keyword>
<organism evidence="1 2">
    <name type="scientific">Hydrogenophaga crocea</name>
    <dbReference type="NCBI Taxonomy" id="2716225"/>
    <lineage>
        <taxon>Bacteria</taxon>
        <taxon>Pseudomonadati</taxon>
        <taxon>Pseudomonadota</taxon>
        <taxon>Betaproteobacteria</taxon>
        <taxon>Burkholderiales</taxon>
        <taxon>Comamonadaceae</taxon>
        <taxon>Hydrogenophaga</taxon>
    </lineage>
</organism>